<dbReference type="EMBL" id="CP095350">
    <property type="protein sequence ID" value="XAG84588.1"/>
    <property type="molecule type" value="Genomic_DNA"/>
</dbReference>
<evidence type="ECO:0000313" key="1">
    <source>
        <dbReference type="EMBL" id="XAG84588.1"/>
    </source>
</evidence>
<name>A0AAU6VGR4_UNCXX</name>
<protein>
    <submittedName>
        <fullName evidence="1">Uncharacterized protein</fullName>
    </submittedName>
</protein>
<sequence length="224" mass="25330">MKYDALSPPDAIRSLFSVELSEHKSFKDLVYPLVRSKGFLIVHKESMGIGSDKHHLFIARESLNKFHNAVLLQGFFADSKRVKAIFTDSYKRMEAAEFLNVTLVGRQSIIGVGIHSEKLDQFINIMKSDVSLSETRLPNPFHELPQLSIGNVTSVMQTLLAQSAILTDNETMMLYYLNGDLKKAYEAASSLKTEHPVLSKYQSLITQKYLEANEFDNLLDDLLN</sequence>
<organism evidence="1">
    <name type="scientific">bacterium 19MO03SA05</name>
    <dbReference type="NCBI Taxonomy" id="2920620"/>
    <lineage>
        <taxon>Bacteria</taxon>
    </lineage>
</organism>
<dbReference type="AlphaFoldDB" id="A0AAU6VGR4"/>
<gene>
    <name evidence="1" type="ORF">MRM63_00715</name>
</gene>
<proteinExistence type="predicted"/>
<reference evidence="1" key="1">
    <citation type="submission" date="2022-03" db="EMBL/GenBank/DDBJ databases">
        <title>Sea Food Isolates.</title>
        <authorList>
            <person name="Li c."/>
        </authorList>
    </citation>
    <scope>NUCLEOTIDE SEQUENCE</scope>
    <source>
        <strain evidence="1">19MO03SA05</strain>
    </source>
</reference>
<accession>A0AAU6VGR4</accession>